<dbReference type="NCBIfam" id="TIGR00229">
    <property type="entry name" value="sensory_box"/>
    <property type="match status" value="2"/>
</dbReference>
<dbReference type="InterPro" id="IPR001610">
    <property type="entry name" value="PAC"/>
</dbReference>
<keyword evidence="8" id="KW-1185">Reference proteome</keyword>
<dbReference type="InterPro" id="IPR004358">
    <property type="entry name" value="Sig_transdc_His_kin-like_C"/>
</dbReference>
<dbReference type="PROSITE" id="PS50109">
    <property type="entry name" value="HIS_KIN"/>
    <property type="match status" value="1"/>
</dbReference>
<dbReference type="InterPro" id="IPR005467">
    <property type="entry name" value="His_kinase_dom"/>
</dbReference>
<dbReference type="AlphaFoldDB" id="A0A256IMZ8"/>
<dbReference type="SUPFAM" id="SSF55785">
    <property type="entry name" value="PYP-like sensor domain (PAS domain)"/>
    <property type="match status" value="2"/>
</dbReference>
<dbReference type="CDD" id="cd00130">
    <property type="entry name" value="PAS"/>
    <property type="match status" value="2"/>
</dbReference>
<dbReference type="RefSeq" id="WP_094530575.1">
    <property type="nucleotide sequence ID" value="NZ_NHPJ01000050.1"/>
</dbReference>
<dbReference type="Pfam" id="PF13185">
    <property type="entry name" value="GAF_2"/>
    <property type="match status" value="1"/>
</dbReference>
<evidence type="ECO:0000259" key="6">
    <source>
        <dbReference type="PROSITE" id="PS50113"/>
    </source>
</evidence>
<dbReference type="PROSITE" id="PS50113">
    <property type="entry name" value="PAC"/>
    <property type="match status" value="2"/>
</dbReference>
<feature type="domain" description="PAS" evidence="5">
    <location>
        <begin position="174"/>
        <end position="244"/>
    </location>
</feature>
<reference evidence="7 8" key="1">
    <citation type="journal article" date="2014" name="Front. Microbiol.">
        <title>Population and genomic analysis of the genus Halorubrum.</title>
        <authorList>
            <person name="Fullmer M.S."/>
            <person name="Soucy S.M."/>
            <person name="Swithers K.S."/>
            <person name="Makkay A.M."/>
            <person name="Wheeler R."/>
            <person name="Ventosa A."/>
            <person name="Gogarten J.P."/>
            <person name="Papke R.T."/>
        </authorList>
    </citation>
    <scope>NUCLEOTIDE SEQUENCE [LARGE SCALE GENOMIC DNA]</scope>
    <source>
        <strain evidence="7 8">Cb34</strain>
    </source>
</reference>
<dbReference type="Gene3D" id="3.30.450.40">
    <property type="match status" value="1"/>
</dbReference>
<dbReference type="InterPro" id="IPR000700">
    <property type="entry name" value="PAS-assoc_C"/>
</dbReference>
<feature type="domain" description="Histidine kinase" evidence="4">
    <location>
        <begin position="427"/>
        <end position="629"/>
    </location>
</feature>
<evidence type="ECO:0000259" key="5">
    <source>
        <dbReference type="PROSITE" id="PS50112"/>
    </source>
</evidence>
<dbReference type="Pfam" id="PF02518">
    <property type="entry name" value="HATPase_c"/>
    <property type="match status" value="1"/>
</dbReference>
<dbReference type="PANTHER" id="PTHR47429:SF2">
    <property type="entry name" value="PROTEIN TWIN LOV 1"/>
    <property type="match status" value="1"/>
</dbReference>
<dbReference type="Gene3D" id="3.30.565.10">
    <property type="entry name" value="Histidine kinase-like ATPase, C-terminal domain"/>
    <property type="match status" value="1"/>
</dbReference>
<dbReference type="InterPro" id="IPR029016">
    <property type="entry name" value="GAF-like_dom_sf"/>
</dbReference>
<dbReference type="InterPro" id="IPR036890">
    <property type="entry name" value="HATPase_C_sf"/>
</dbReference>
<dbReference type="Proteomes" id="UP000216308">
    <property type="component" value="Unassembled WGS sequence"/>
</dbReference>
<proteinExistence type="predicted"/>
<evidence type="ECO:0000256" key="3">
    <source>
        <dbReference type="ARBA" id="ARBA00022991"/>
    </source>
</evidence>
<dbReference type="SMART" id="SM00086">
    <property type="entry name" value="PAC"/>
    <property type="match status" value="2"/>
</dbReference>
<dbReference type="InterPro" id="IPR013656">
    <property type="entry name" value="PAS_4"/>
</dbReference>
<dbReference type="GO" id="GO:0016772">
    <property type="term" value="F:transferase activity, transferring phosphorus-containing groups"/>
    <property type="evidence" value="ECO:0007669"/>
    <property type="project" value="InterPro"/>
</dbReference>
<feature type="domain" description="PAC" evidence="6">
    <location>
        <begin position="371"/>
        <end position="423"/>
    </location>
</feature>
<dbReference type="PANTHER" id="PTHR47429">
    <property type="entry name" value="PROTEIN TWIN LOV 1"/>
    <property type="match status" value="1"/>
</dbReference>
<gene>
    <name evidence="7" type="ORF">DJ70_04550</name>
</gene>
<dbReference type="InterPro" id="IPR000014">
    <property type="entry name" value="PAS"/>
</dbReference>
<dbReference type="Pfam" id="PF13426">
    <property type="entry name" value="PAS_9"/>
    <property type="match status" value="1"/>
</dbReference>
<protein>
    <submittedName>
        <fullName evidence="7">Diguanylate cyclase</fullName>
    </submittedName>
</protein>
<keyword evidence="3" id="KW-0157">Chromophore</keyword>
<dbReference type="SMART" id="SM00091">
    <property type="entry name" value="PAS"/>
    <property type="match status" value="2"/>
</dbReference>
<evidence type="ECO:0000313" key="8">
    <source>
        <dbReference type="Proteomes" id="UP000216308"/>
    </source>
</evidence>
<dbReference type="InterPro" id="IPR003594">
    <property type="entry name" value="HATPase_dom"/>
</dbReference>
<dbReference type="PRINTS" id="PR00344">
    <property type="entry name" value="BCTRLSENSOR"/>
</dbReference>
<dbReference type="SMART" id="SM00387">
    <property type="entry name" value="HATPase_c"/>
    <property type="match status" value="1"/>
</dbReference>
<sequence>MQSEYRERLYQLFLTSDADTEAAIERALDLGREYLDLPLGFVTEIEEGTQSIAHVVGEHDLIVPGNRCPLDEAYCRRTIEIDSALAVQDASASQAISERARQVFDLGTYIGVTIHVHDEGYGTVCFASERTRGVEFTESEETFVEILARLIGQALERRRFERELRARNHRLERERSRFETIADTTFDLLFRLDANGRFTYVSSASERILGYAPEEMVDEPFSEFCTADSIERAMSAYETVSGGDDIEAVELDVLTADGGTVVLEVNGTPATDDGDVVGVHGVGRDVTARKEAKRELEIKDQAIDEARVGITIADAQRADNPLVYVNQGFERITGYDAATMIGRNCRFLQGERTDAEAVSTLGERIGAAEPGTVELVNYRADGTPFWNEVRVTPVTDDAGGVTHFLGIQTDVTERKRSERLVQVLNRVLRHNLRNDMGVIQGLGELLGSDPDEAAAIGSTIETKAAELLELSETARELEEAANRSATPSRLDPEPLLAEIASRYRREYPDATVDVRIRTDRDVCAGTELRRAVSELLENALKHGGSSDPRVTVTVEADGEWVVLSVEDDGPGIDEMEAAVISKGEERALEHGSGLGLWLVNWIVTRYGGSFQIGSTREGSRATIRLPEIADDQSVDAAAKRPTILFW</sequence>
<accession>A0A256IMZ8</accession>
<keyword evidence="1" id="KW-0285">Flavoprotein</keyword>
<dbReference type="EMBL" id="NHPJ01000050">
    <property type="protein sequence ID" value="OYR57948.1"/>
    <property type="molecule type" value="Genomic_DNA"/>
</dbReference>
<dbReference type="Pfam" id="PF08448">
    <property type="entry name" value="PAS_4"/>
    <property type="match status" value="1"/>
</dbReference>
<dbReference type="SUPFAM" id="SSF55781">
    <property type="entry name" value="GAF domain-like"/>
    <property type="match status" value="1"/>
</dbReference>
<comment type="caution">
    <text evidence="7">The sequence shown here is derived from an EMBL/GenBank/DDBJ whole genome shotgun (WGS) entry which is preliminary data.</text>
</comment>
<evidence type="ECO:0000313" key="7">
    <source>
        <dbReference type="EMBL" id="OYR57948.1"/>
    </source>
</evidence>
<dbReference type="PROSITE" id="PS50112">
    <property type="entry name" value="PAS"/>
    <property type="match status" value="2"/>
</dbReference>
<dbReference type="InterPro" id="IPR035965">
    <property type="entry name" value="PAS-like_dom_sf"/>
</dbReference>
<dbReference type="InterPro" id="IPR003018">
    <property type="entry name" value="GAF"/>
</dbReference>
<dbReference type="OrthoDB" id="230688at2157"/>
<evidence type="ECO:0000256" key="1">
    <source>
        <dbReference type="ARBA" id="ARBA00022630"/>
    </source>
</evidence>
<evidence type="ECO:0000259" key="4">
    <source>
        <dbReference type="PROSITE" id="PS50109"/>
    </source>
</evidence>
<keyword evidence="2" id="KW-0288">FMN</keyword>
<dbReference type="SMART" id="SM00065">
    <property type="entry name" value="GAF"/>
    <property type="match status" value="1"/>
</dbReference>
<name>A0A256IMZ8_9EURY</name>
<evidence type="ECO:0000256" key="2">
    <source>
        <dbReference type="ARBA" id="ARBA00022643"/>
    </source>
</evidence>
<feature type="domain" description="PAS" evidence="5">
    <location>
        <begin position="301"/>
        <end position="344"/>
    </location>
</feature>
<dbReference type="SUPFAM" id="SSF55874">
    <property type="entry name" value="ATPase domain of HSP90 chaperone/DNA topoisomerase II/histidine kinase"/>
    <property type="match status" value="1"/>
</dbReference>
<feature type="domain" description="PAC" evidence="6">
    <location>
        <begin position="247"/>
        <end position="298"/>
    </location>
</feature>
<organism evidence="7 8">
    <name type="scientific">Halorubrum halodurans</name>
    <dbReference type="NCBI Taxonomy" id="1383851"/>
    <lineage>
        <taxon>Archaea</taxon>
        <taxon>Methanobacteriati</taxon>
        <taxon>Methanobacteriota</taxon>
        <taxon>Stenosarchaea group</taxon>
        <taxon>Halobacteria</taxon>
        <taxon>Halobacteriales</taxon>
        <taxon>Haloferacaceae</taxon>
        <taxon>Halorubrum</taxon>
    </lineage>
</organism>
<dbReference type="Gene3D" id="3.30.450.20">
    <property type="entry name" value="PAS domain"/>
    <property type="match status" value="2"/>
</dbReference>